<reference evidence="2 3" key="1">
    <citation type="journal article" date="2011" name="J. Bacteriol.">
        <title>Genome sequence of Brevibacillus laterosporus LMG 15441, a pathogen of invertebrates.</title>
        <authorList>
            <person name="Djukic M."/>
            <person name="Poehlein A."/>
            <person name="Thurmer A."/>
            <person name="Daniel R."/>
        </authorList>
    </citation>
    <scope>NUCLEOTIDE SEQUENCE [LARGE SCALE GENOMIC DNA]</scope>
    <source>
        <strain evidence="2 3">LMG 15441</strain>
    </source>
</reference>
<dbReference type="STRING" id="1042163.BRLA_c044580"/>
<proteinExistence type="predicted"/>
<keyword evidence="2" id="KW-0378">Hydrolase</keyword>
<sequence length="302" mass="33870">MDANHPTLMTEWKSSGEAKQAVVEQALFEVFNPYSSIDINHKVSKSKRAIASYTVQKGDTLSRISEQFGITLQQLIQDNKLRNPNMVGIGMKLVINTKEMTHTVEAGESLELIARRYQVSKDEIINHNRLLKAIPDCLYQGQRLTIPVEASGSALAGTVDMRRQMAQVASRSVNLNRVMEWPIPAPTVTSDFGSRWGKMHKGVDLWNERRGNTPIMAAKEGFVAEAGAIRSGYGRMVVLDHGNGLQTFYAHMRKINVVAGQYVHQGDVLGFMGKTGDSTDYHLHFEVRQDDIPLNPMRYLRK</sequence>
<accession>A0A075R815</accession>
<feature type="domain" description="LysM" evidence="1">
    <location>
        <begin position="100"/>
        <end position="146"/>
    </location>
</feature>
<dbReference type="CDD" id="cd00118">
    <property type="entry name" value="LysM"/>
    <property type="match status" value="2"/>
</dbReference>
<dbReference type="SUPFAM" id="SSF51261">
    <property type="entry name" value="Duplicated hybrid motif"/>
    <property type="match status" value="1"/>
</dbReference>
<dbReference type="InterPro" id="IPR016047">
    <property type="entry name" value="M23ase_b-sheet_dom"/>
</dbReference>
<dbReference type="InterPro" id="IPR011055">
    <property type="entry name" value="Dup_hybrid_motif"/>
</dbReference>
<dbReference type="KEGG" id="blr:BRLA_c044580"/>
<organism evidence="2 3">
    <name type="scientific">Brevibacillus laterosporus LMG 15441</name>
    <dbReference type="NCBI Taxonomy" id="1042163"/>
    <lineage>
        <taxon>Bacteria</taxon>
        <taxon>Bacillati</taxon>
        <taxon>Bacillota</taxon>
        <taxon>Bacilli</taxon>
        <taxon>Bacillales</taxon>
        <taxon>Paenibacillaceae</taxon>
        <taxon>Brevibacillus</taxon>
    </lineage>
</organism>
<dbReference type="HOGENOM" id="CLU_029425_7_3_9"/>
<dbReference type="Gene3D" id="3.10.350.10">
    <property type="entry name" value="LysM domain"/>
    <property type="match status" value="2"/>
</dbReference>
<dbReference type="CDD" id="cd12797">
    <property type="entry name" value="M23_peptidase"/>
    <property type="match status" value="1"/>
</dbReference>
<dbReference type="eggNOG" id="COG1388">
    <property type="taxonomic scope" value="Bacteria"/>
</dbReference>
<feature type="domain" description="LysM" evidence="1">
    <location>
        <begin position="51"/>
        <end position="95"/>
    </location>
</feature>
<dbReference type="RefSeq" id="WP_003334222.1">
    <property type="nucleotide sequence ID" value="NZ_CP007806.1"/>
</dbReference>
<dbReference type="EMBL" id="CP007806">
    <property type="protein sequence ID" value="AIG28722.1"/>
    <property type="molecule type" value="Genomic_DNA"/>
</dbReference>
<dbReference type="PROSITE" id="PS51782">
    <property type="entry name" value="LYSM"/>
    <property type="match status" value="2"/>
</dbReference>
<dbReference type="Pfam" id="PF01551">
    <property type="entry name" value="Peptidase_M23"/>
    <property type="match status" value="1"/>
</dbReference>
<evidence type="ECO:0000313" key="3">
    <source>
        <dbReference type="Proteomes" id="UP000005850"/>
    </source>
</evidence>
<dbReference type="AlphaFoldDB" id="A0A075R815"/>
<protein>
    <submittedName>
        <fullName evidence="2">Murein hydrolase activator NlpD</fullName>
    </submittedName>
</protein>
<dbReference type="InterPro" id="IPR036779">
    <property type="entry name" value="LysM_dom_sf"/>
</dbReference>
<dbReference type="PANTHER" id="PTHR21666">
    <property type="entry name" value="PEPTIDASE-RELATED"/>
    <property type="match status" value="1"/>
</dbReference>
<dbReference type="GO" id="GO:0004222">
    <property type="term" value="F:metalloendopeptidase activity"/>
    <property type="evidence" value="ECO:0007669"/>
    <property type="project" value="TreeGrafter"/>
</dbReference>
<gene>
    <name evidence="2" type="primary">nlpD_2</name>
    <name evidence="2" type="ORF">BRLA_c044580</name>
</gene>
<name>A0A075R815_BRELA</name>
<dbReference type="InterPro" id="IPR018392">
    <property type="entry name" value="LysM"/>
</dbReference>
<dbReference type="Pfam" id="PF01476">
    <property type="entry name" value="LysM"/>
    <property type="match status" value="2"/>
</dbReference>
<dbReference type="SMART" id="SM00257">
    <property type="entry name" value="LysM"/>
    <property type="match status" value="2"/>
</dbReference>
<evidence type="ECO:0000313" key="2">
    <source>
        <dbReference type="EMBL" id="AIG28722.1"/>
    </source>
</evidence>
<dbReference type="Gene3D" id="2.70.70.10">
    <property type="entry name" value="Glucose Permease (Domain IIA)"/>
    <property type="match status" value="1"/>
</dbReference>
<evidence type="ECO:0000259" key="1">
    <source>
        <dbReference type="PROSITE" id="PS51782"/>
    </source>
</evidence>
<keyword evidence="3" id="KW-1185">Reference proteome</keyword>
<dbReference type="Proteomes" id="UP000005850">
    <property type="component" value="Chromosome"/>
</dbReference>
<dbReference type="InterPro" id="IPR050570">
    <property type="entry name" value="Cell_wall_metabolism_enzyme"/>
</dbReference>
<dbReference type="PANTHER" id="PTHR21666:SF270">
    <property type="entry name" value="MUREIN HYDROLASE ACTIVATOR ENVC"/>
    <property type="match status" value="1"/>
</dbReference>
<dbReference type="eggNOG" id="COG0739">
    <property type="taxonomic scope" value="Bacteria"/>
</dbReference>